<evidence type="ECO:0008006" key="3">
    <source>
        <dbReference type="Google" id="ProtNLM"/>
    </source>
</evidence>
<sequence>MPRKHVKSSTQAAVLVRARRRCCICFGLNRDTTLKQGQIAHLDQNPANDVEDNLAFLCFNHHNQYDSTYRQSKNFTIDEVKHFREELHEAIRRAFSVVVSFGEAQVNLSGVSGHYIRGGEYESADLTIQRLDNGQYHVSGLALWGTTREFGPNIGELDFIAELKDDMIIHTETFLDRTYCVVLRFIDDYLTVTEQSWAGMFGLNVNFSGEYRKAT</sequence>
<proteinExistence type="predicted"/>
<dbReference type="Proteomes" id="UP000798046">
    <property type="component" value="Unassembled WGS sequence"/>
</dbReference>
<dbReference type="RefSeq" id="WP_151154551.1">
    <property type="nucleotide sequence ID" value="NZ_VZRA01000001.1"/>
</dbReference>
<name>A0ABQ6TQR9_9BACT</name>
<comment type="caution">
    <text evidence="1">The sequence shown here is derived from an EMBL/GenBank/DDBJ whole genome shotgun (WGS) entry which is preliminary data.</text>
</comment>
<keyword evidence="2" id="KW-1185">Reference proteome</keyword>
<accession>A0ABQ6TQR9</accession>
<dbReference type="EMBL" id="VZRA01000001">
    <property type="protein sequence ID" value="KAB0671067.1"/>
    <property type="molecule type" value="Genomic_DNA"/>
</dbReference>
<evidence type="ECO:0000313" key="1">
    <source>
        <dbReference type="EMBL" id="KAB0671067.1"/>
    </source>
</evidence>
<gene>
    <name evidence="1" type="ORF">F6V30_00295</name>
</gene>
<organism evidence="1 2">
    <name type="scientific">Oryzomonas sagensis</name>
    <dbReference type="NCBI Taxonomy" id="2603857"/>
    <lineage>
        <taxon>Bacteria</taxon>
        <taxon>Pseudomonadati</taxon>
        <taxon>Thermodesulfobacteriota</taxon>
        <taxon>Desulfuromonadia</taxon>
        <taxon>Geobacterales</taxon>
        <taxon>Geobacteraceae</taxon>
        <taxon>Oryzomonas</taxon>
    </lineage>
</organism>
<evidence type="ECO:0000313" key="2">
    <source>
        <dbReference type="Proteomes" id="UP000798046"/>
    </source>
</evidence>
<reference evidence="1 2" key="1">
    <citation type="journal article" date="2020" name="Microorganisms">
        <title>Description of Three Novel Members in the Family Geobacteraceae, Oryzomonas japonicum gen. nov., sp. nov., Oryzomonas sagensis sp. nov., and Oryzomonas ruber sp. nov.</title>
        <authorList>
            <person name="Xu Z."/>
            <person name="Masuda Y."/>
            <person name="Hayakawa C."/>
            <person name="Ushijima N."/>
            <person name="Kawano K."/>
            <person name="Shiratori Y."/>
            <person name="Senoo K."/>
            <person name="Itoh H."/>
        </authorList>
    </citation>
    <scope>NUCLEOTIDE SEQUENCE [LARGE SCALE GENOMIC DNA]</scope>
    <source>
        <strain evidence="1 2">Red100</strain>
    </source>
</reference>
<protein>
    <recommendedName>
        <fullName evidence="3">HNH endonuclease</fullName>
    </recommendedName>
</protein>